<feature type="domain" description="C-type lectin" evidence="1">
    <location>
        <begin position="44"/>
        <end position="156"/>
    </location>
</feature>
<accession>A0AAF3FMA5</accession>
<organism evidence="2 3">
    <name type="scientific">Mesorhabditis belari</name>
    <dbReference type="NCBI Taxonomy" id="2138241"/>
    <lineage>
        <taxon>Eukaryota</taxon>
        <taxon>Metazoa</taxon>
        <taxon>Ecdysozoa</taxon>
        <taxon>Nematoda</taxon>
        <taxon>Chromadorea</taxon>
        <taxon>Rhabditida</taxon>
        <taxon>Rhabditina</taxon>
        <taxon>Rhabditomorpha</taxon>
        <taxon>Rhabditoidea</taxon>
        <taxon>Rhabditidae</taxon>
        <taxon>Mesorhabditinae</taxon>
        <taxon>Mesorhabditis</taxon>
    </lineage>
</organism>
<dbReference type="SUPFAM" id="SSF56436">
    <property type="entry name" value="C-type lectin-like"/>
    <property type="match status" value="2"/>
</dbReference>
<feature type="domain" description="C-type lectin" evidence="1">
    <location>
        <begin position="172"/>
        <end position="265"/>
    </location>
</feature>
<dbReference type="Pfam" id="PF00059">
    <property type="entry name" value="Lectin_C"/>
    <property type="match status" value="2"/>
</dbReference>
<dbReference type="Proteomes" id="UP000887575">
    <property type="component" value="Unassembled WGS sequence"/>
</dbReference>
<evidence type="ECO:0000313" key="2">
    <source>
        <dbReference type="Proteomes" id="UP000887575"/>
    </source>
</evidence>
<sequence length="310" mass="34662">MISVDYTSPRFCICSIDMRNVLLLEYFGLIACQSCPNGSIQLLDEQKCIYPSIPLIYAEATAQCQSLSGSLVKIQNALENSFLYGHGFEFFNGDSQYIGVRRDANGTWVYEDGSPLTYRNWGPGEPSNTSNCAVLASQTTQWRSADCILARPFFCAVDIKRGCPTDWTYVSVTDSCYYFQNTTHFVDGSNFTTYNFTDAEMACQSLNARAHLVSIHSKDEDDVLIATQRRFGKPLVCQAWYTWIGLHGNALVGSVQWTDGTSLDYISNQLDCNVGGYFFYAISSCGSSEWACTLNKDTIYSRFICKMPST</sequence>
<evidence type="ECO:0000313" key="3">
    <source>
        <dbReference type="WBParaSite" id="MBELARI_LOCUS8042"/>
    </source>
</evidence>
<keyword evidence="2" id="KW-1185">Reference proteome</keyword>
<dbReference type="SMART" id="SM00034">
    <property type="entry name" value="CLECT"/>
    <property type="match status" value="2"/>
</dbReference>
<dbReference type="PROSITE" id="PS50041">
    <property type="entry name" value="C_TYPE_LECTIN_2"/>
    <property type="match status" value="2"/>
</dbReference>
<dbReference type="WBParaSite" id="MBELARI_LOCUS8042">
    <property type="protein sequence ID" value="MBELARI_LOCUS8042"/>
    <property type="gene ID" value="MBELARI_LOCUS8042"/>
</dbReference>
<dbReference type="InterPro" id="IPR001304">
    <property type="entry name" value="C-type_lectin-like"/>
</dbReference>
<evidence type="ECO:0000259" key="1">
    <source>
        <dbReference type="PROSITE" id="PS50041"/>
    </source>
</evidence>
<name>A0AAF3FMA5_9BILA</name>
<dbReference type="InterPro" id="IPR016186">
    <property type="entry name" value="C-type_lectin-like/link_sf"/>
</dbReference>
<proteinExistence type="predicted"/>
<dbReference type="PANTHER" id="PTHR22803">
    <property type="entry name" value="MANNOSE, PHOSPHOLIPASE, LECTIN RECEPTOR RELATED"/>
    <property type="match status" value="1"/>
</dbReference>
<reference evidence="3" key="1">
    <citation type="submission" date="2024-02" db="UniProtKB">
        <authorList>
            <consortium name="WormBaseParasite"/>
        </authorList>
    </citation>
    <scope>IDENTIFICATION</scope>
</reference>
<dbReference type="CDD" id="cd00037">
    <property type="entry name" value="CLECT"/>
    <property type="match status" value="1"/>
</dbReference>
<dbReference type="Gene3D" id="3.10.100.10">
    <property type="entry name" value="Mannose-Binding Protein A, subunit A"/>
    <property type="match status" value="2"/>
</dbReference>
<dbReference type="InterPro" id="IPR016187">
    <property type="entry name" value="CTDL_fold"/>
</dbReference>
<dbReference type="AlphaFoldDB" id="A0AAF3FMA5"/>
<dbReference type="InterPro" id="IPR050111">
    <property type="entry name" value="C-type_lectin/snaclec_domain"/>
</dbReference>
<protein>
    <recommendedName>
        <fullName evidence="1">C-type lectin domain-containing protein</fullName>
    </recommendedName>
</protein>